<dbReference type="Pfam" id="PF12483">
    <property type="entry name" value="GIDE"/>
    <property type="match status" value="1"/>
</dbReference>
<keyword evidence="7 14" id="KW-0863">Zinc-finger</keyword>
<organism evidence="17 18">
    <name type="scientific">Pelobates cultripes</name>
    <name type="common">Western spadefoot toad</name>
    <dbReference type="NCBI Taxonomy" id="61616"/>
    <lineage>
        <taxon>Eukaryota</taxon>
        <taxon>Metazoa</taxon>
        <taxon>Chordata</taxon>
        <taxon>Craniata</taxon>
        <taxon>Vertebrata</taxon>
        <taxon>Euteleostomi</taxon>
        <taxon>Amphibia</taxon>
        <taxon>Batrachia</taxon>
        <taxon>Anura</taxon>
        <taxon>Pelobatoidea</taxon>
        <taxon>Pelobatidae</taxon>
        <taxon>Pelobates</taxon>
    </lineage>
</organism>
<sequence length="345" mass="38613">MELLTLDTVWGGSSLALTSLFYYLYRKQLATVRRIQDAPKMQVDGNLRSTLESLHGQEISYVALEGVVEAAGTVLSSHNKPHLQAVIRSHQVVEHCLIWNSLTRSWSECERVLHNSVNAIPFHLCPLEGAGDPVLICDPLNASGLALQTIHEQFQASSAGLGELMGHYLTGEKPTGLLETEEILPVGVILTGLGRLSLDNQGVMILQPPQNASEYFLSLVGHEEILEQQESIAYVWRNAALFFGTLGAAVFCFTLYRAFRKYKEKQKQQEEERRWDNISEEEQSTEDMSGASDRMCVVCLSQPRECVFLPCGHVCCCFTCYQSLPTFSCPICRCQLERVVPLHQF</sequence>
<keyword evidence="10" id="KW-0862">Zinc</keyword>
<evidence type="ECO:0000256" key="7">
    <source>
        <dbReference type="ARBA" id="ARBA00022771"/>
    </source>
</evidence>
<evidence type="ECO:0000256" key="8">
    <source>
        <dbReference type="ARBA" id="ARBA00022786"/>
    </source>
</evidence>
<keyword evidence="11 15" id="KW-1133">Transmembrane helix</keyword>
<evidence type="ECO:0000256" key="13">
    <source>
        <dbReference type="ARBA" id="ARBA00023136"/>
    </source>
</evidence>
<evidence type="ECO:0000256" key="6">
    <source>
        <dbReference type="ARBA" id="ARBA00022723"/>
    </source>
</evidence>
<evidence type="ECO:0000256" key="2">
    <source>
        <dbReference type="ARBA" id="ARBA00004374"/>
    </source>
</evidence>
<keyword evidence="4" id="KW-0808">Transferase</keyword>
<dbReference type="EMBL" id="OW240913">
    <property type="protein sequence ID" value="CAH2248422.1"/>
    <property type="molecule type" value="Genomic_DNA"/>
</dbReference>
<dbReference type="Gene3D" id="3.30.40.10">
    <property type="entry name" value="Zinc/RING finger domain, C3HC4 (zinc finger)"/>
    <property type="match status" value="1"/>
</dbReference>
<keyword evidence="18" id="KW-1185">Reference proteome</keyword>
<keyword evidence="9" id="KW-1000">Mitochondrion outer membrane</keyword>
<dbReference type="AlphaFoldDB" id="A0AAD1VQ44"/>
<dbReference type="Proteomes" id="UP001295444">
    <property type="component" value="Chromosome 02"/>
</dbReference>
<evidence type="ECO:0000256" key="11">
    <source>
        <dbReference type="ARBA" id="ARBA00022989"/>
    </source>
</evidence>
<dbReference type="SUPFAM" id="SSF57850">
    <property type="entry name" value="RING/U-box"/>
    <property type="match status" value="1"/>
</dbReference>
<evidence type="ECO:0000313" key="18">
    <source>
        <dbReference type="Proteomes" id="UP001295444"/>
    </source>
</evidence>
<keyword evidence="17" id="KW-0436">Ligase</keyword>
<dbReference type="InterPro" id="IPR013083">
    <property type="entry name" value="Znf_RING/FYVE/PHD"/>
</dbReference>
<keyword evidence="8" id="KW-0833">Ubl conjugation pathway</keyword>
<evidence type="ECO:0000256" key="14">
    <source>
        <dbReference type="PROSITE-ProRule" id="PRU00175"/>
    </source>
</evidence>
<dbReference type="InterPro" id="IPR022170">
    <property type="entry name" value="MUL1-like"/>
</dbReference>
<dbReference type="GO" id="GO:0016567">
    <property type="term" value="P:protein ubiquitination"/>
    <property type="evidence" value="ECO:0007669"/>
    <property type="project" value="InterPro"/>
</dbReference>
<evidence type="ECO:0000256" key="3">
    <source>
        <dbReference type="ARBA" id="ARBA00012483"/>
    </source>
</evidence>
<gene>
    <name evidence="17" type="ORF">PECUL_23A033363</name>
</gene>
<reference evidence="17" key="1">
    <citation type="submission" date="2022-03" db="EMBL/GenBank/DDBJ databases">
        <authorList>
            <person name="Alioto T."/>
            <person name="Alioto T."/>
            <person name="Gomez Garrido J."/>
        </authorList>
    </citation>
    <scope>NUCLEOTIDE SEQUENCE</scope>
</reference>
<keyword evidence="6" id="KW-0479">Metal-binding</keyword>
<proteinExistence type="predicted"/>
<dbReference type="EC" id="2.3.2.27" evidence="3"/>
<dbReference type="PROSITE" id="PS50089">
    <property type="entry name" value="ZF_RING_2"/>
    <property type="match status" value="1"/>
</dbReference>
<evidence type="ECO:0000256" key="15">
    <source>
        <dbReference type="SAM" id="Phobius"/>
    </source>
</evidence>
<evidence type="ECO:0000259" key="16">
    <source>
        <dbReference type="PROSITE" id="PS50089"/>
    </source>
</evidence>
<keyword evidence="13 15" id="KW-0472">Membrane</keyword>
<evidence type="ECO:0000313" key="17">
    <source>
        <dbReference type="EMBL" id="CAH2248422.1"/>
    </source>
</evidence>
<dbReference type="GO" id="GO:0005741">
    <property type="term" value="C:mitochondrial outer membrane"/>
    <property type="evidence" value="ECO:0007669"/>
    <property type="project" value="UniProtKB-SubCell"/>
</dbReference>
<comment type="subcellular location">
    <subcellularLocation>
        <location evidence="2">Mitochondrion outer membrane</location>
        <topology evidence="2">Multi-pass membrane protein</topology>
    </subcellularLocation>
</comment>
<evidence type="ECO:0000256" key="9">
    <source>
        <dbReference type="ARBA" id="ARBA00022787"/>
    </source>
</evidence>
<evidence type="ECO:0000256" key="1">
    <source>
        <dbReference type="ARBA" id="ARBA00000900"/>
    </source>
</evidence>
<accession>A0AAD1VQ44</accession>
<dbReference type="Pfam" id="PF13920">
    <property type="entry name" value="zf-C3HC4_3"/>
    <property type="match status" value="1"/>
</dbReference>
<keyword evidence="12" id="KW-0496">Mitochondrion</keyword>
<feature type="transmembrane region" description="Helical" evidence="15">
    <location>
        <begin position="239"/>
        <end position="259"/>
    </location>
</feature>
<evidence type="ECO:0000256" key="5">
    <source>
        <dbReference type="ARBA" id="ARBA00022692"/>
    </source>
</evidence>
<evidence type="ECO:0000256" key="12">
    <source>
        <dbReference type="ARBA" id="ARBA00023128"/>
    </source>
</evidence>
<dbReference type="PANTHER" id="PTHR12183:SF6">
    <property type="entry name" value="RING-TYPE E3 UBIQUITIN TRANSFERASE"/>
    <property type="match status" value="1"/>
</dbReference>
<protein>
    <recommendedName>
        <fullName evidence="3">RING-type E3 ubiquitin transferase</fullName>
        <ecNumber evidence="3">2.3.2.27</ecNumber>
    </recommendedName>
</protein>
<name>A0AAD1VQ44_PELCU</name>
<feature type="domain" description="RING-type" evidence="16">
    <location>
        <begin position="296"/>
        <end position="333"/>
    </location>
</feature>
<evidence type="ECO:0000256" key="10">
    <source>
        <dbReference type="ARBA" id="ARBA00022833"/>
    </source>
</evidence>
<dbReference type="GO" id="GO:0008270">
    <property type="term" value="F:zinc ion binding"/>
    <property type="evidence" value="ECO:0007669"/>
    <property type="project" value="UniProtKB-KW"/>
</dbReference>
<comment type="catalytic activity">
    <reaction evidence="1">
        <text>S-ubiquitinyl-[E2 ubiquitin-conjugating enzyme]-L-cysteine + [acceptor protein]-L-lysine = [E2 ubiquitin-conjugating enzyme]-L-cysteine + N(6)-ubiquitinyl-[acceptor protein]-L-lysine.</text>
        <dbReference type="EC" id="2.3.2.27"/>
    </reaction>
</comment>
<dbReference type="InterPro" id="IPR001841">
    <property type="entry name" value="Znf_RING"/>
</dbReference>
<evidence type="ECO:0000256" key="4">
    <source>
        <dbReference type="ARBA" id="ARBA00022679"/>
    </source>
</evidence>
<dbReference type="GO" id="GO:0061630">
    <property type="term" value="F:ubiquitin protein ligase activity"/>
    <property type="evidence" value="ECO:0007669"/>
    <property type="project" value="UniProtKB-EC"/>
</dbReference>
<keyword evidence="5 15" id="KW-0812">Transmembrane</keyword>
<dbReference type="PANTHER" id="PTHR12183">
    <property type="entry name" value="MITOCHONDRIAL UBIQUITIN LIGASE ACTIVATOR OF NFKB 1"/>
    <property type="match status" value="1"/>
</dbReference>
<dbReference type="InterPro" id="IPR051652">
    <property type="entry name" value="MDM2_MDM4_MUL1"/>
</dbReference>
<dbReference type="GO" id="GO:0016874">
    <property type="term" value="F:ligase activity"/>
    <property type="evidence" value="ECO:0007669"/>
    <property type="project" value="UniProtKB-KW"/>
</dbReference>